<accession>A0A4Z0J847</accession>
<dbReference type="InterPro" id="IPR013325">
    <property type="entry name" value="RNA_pol_sigma_r2"/>
</dbReference>
<dbReference type="GO" id="GO:0003700">
    <property type="term" value="F:DNA-binding transcription factor activity"/>
    <property type="evidence" value="ECO:0007669"/>
    <property type="project" value="InterPro"/>
</dbReference>
<evidence type="ECO:0000313" key="3">
    <source>
        <dbReference type="Proteomes" id="UP000297348"/>
    </source>
</evidence>
<dbReference type="AlphaFoldDB" id="A0A4Z0J847"/>
<dbReference type="SUPFAM" id="SSF88659">
    <property type="entry name" value="Sigma3 and sigma4 domains of RNA polymerase sigma factors"/>
    <property type="match status" value="1"/>
</dbReference>
<dbReference type="Gene3D" id="1.10.1740.10">
    <property type="match status" value="1"/>
</dbReference>
<comment type="caution">
    <text evidence="2">The sequence shown here is derived from an EMBL/GenBank/DDBJ whole genome shotgun (WGS) entry which is preliminary data.</text>
</comment>
<dbReference type="Proteomes" id="UP000297348">
    <property type="component" value="Unassembled WGS sequence"/>
</dbReference>
<name>A0A4Z0J847_9LACO</name>
<sequence length="189" mass="22106">MFDMSDDDLIDLLRRDLDSPALLILFERYHPVLQRLQKQYFIPGFDQEDWDQEALLVLCSTVQRFKDDLSRSFGAFYRLRLRHRVFDLIRQSQALKRRLARESLSLEAEAAYFADTLPDQRWLLREQLEAKEAVYQVLPRLSAVEHSVFHGILTGQSLHAISQEQNLTVPQVQAASHRSQAKLRELLAE</sequence>
<dbReference type="EMBL" id="RKLX01000012">
    <property type="protein sequence ID" value="TGD18441.1"/>
    <property type="molecule type" value="Genomic_DNA"/>
</dbReference>
<dbReference type="GO" id="GO:0006352">
    <property type="term" value="P:DNA-templated transcription initiation"/>
    <property type="evidence" value="ECO:0007669"/>
    <property type="project" value="InterPro"/>
</dbReference>
<dbReference type="SUPFAM" id="SSF88946">
    <property type="entry name" value="Sigma2 domain of RNA polymerase sigma factors"/>
    <property type="match status" value="1"/>
</dbReference>
<keyword evidence="3" id="KW-1185">Reference proteome</keyword>
<dbReference type="Pfam" id="PF04542">
    <property type="entry name" value="Sigma70_r2"/>
    <property type="match status" value="1"/>
</dbReference>
<dbReference type="InterPro" id="IPR014284">
    <property type="entry name" value="RNA_pol_sigma-70_dom"/>
</dbReference>
<reference evidence="2 3" key="1">
    <citation type="submission" date="2018-10" db="EMBL/GenBank/DDBJ databases">
        <title>Lactobacillus sp. R7 and Lactobacillus sp. R19 isolated from fermented mustard green product of Taiwan.</title>
        <authorList>
            <person name="Lin S.-T."/>
        </authorList>
    </citation>
    <scope>NUCLEOTIDE SEQUENCE [LARGE SCALE GENOMIC DNA]</scope>
    <source>
        <strain evidence="2 3">BCRC 81129</strain>
    </source>
</reference>
<evidence type="ECO:0000259" key="1">
    <source>
        <dbReference type="Pfam" id="PF04542"/>
    </source>
</evidence>
<gene>
    <name evidence="2" type="ORF">EGT51_08160</name>
</gene>
<feature type="domain" description="RNA polymerase sigma-70 region 2" evidence="1">
    <location>
        <begin position="25"/>
        <end position="93"/>
    </location>
</feature>
<protein>
    <submittedName>
        <fullName evidence="2">Sigma-70 family RNA polymerase sigma factor</fullName>
    </submittedName>
</protein>
<dbReference type="InterPro" id="IPR007627">
    <property type="entry name" value="RNA_pol_sigma70_r2"/>
</dbReference>
<dbReference type="NCBIfam" id="TIGR02937">
    <property type="entry name" value="sigma70-ECF"/>
    <property type="match status" value="1"/>
</dbReference>
<proteinExistence type="predicted"/>
<organism evidence="2 3">
    <name type="scientific">Levilactobacillus suantsaiihabitans</name>
    <dbReference type="NCBI Taxonomy" id="2487722"/>
    <lineage>
        <taxon>Bacteria</taxon>
        <taxon>Bacillati</taxon>
        <taxon>Bacillota</taxon>
        <taxon>Bacilli</taxon>
        <taxon>Lactobacillales</taxon>
        <taxon>Lactobacillaceae</taxon>
        <taxon>Levilactobacillus</taxon>
    </lineage>
</organism>
<dbReference type="OrthoDB" id="1767844at2"/>
<evidence type="ECO:0000313" key="2">
    <source>
        <dbReference type="EMBL" id="TGD18441.1"/>
    </source>
</evidence>
<dbReference type="InterPro" id="IPR013324">
    <property type="entry name" value="RNA_pol_sigma_r3/r4-like"/>
</dbReference>